<protein>
    <recommendedName>
        <fullName evidence="3">Sulfur carrier protein FdhD</fullName>
    </recommendedName>
</protein>
<name>A0A1G9T230_9BACT</name>
<feature type="binding site" evidence="3">
    <location>
        <begin position="262"/>
        <end position="267"/>
    </location>
    <ligand>
        <name>Mo-bis(molybdopterin guanine dinucleotide)</name>
        <dbReference type="ChEBI" id="CHEBI:60539"/>
    </ligand>
</feature>
<dbReference type="Gene3D" id="3.40.140.10">
    <property type="entry name" value="Cytidine Deaminase, domain 2"/>
    <property type="match status" value="1"/>
</dbReference>
<comment type="subcellular location">
    <subcellularLocation>
        <location evidence="3">Cytoplasm</location>
    </subcellularLocation>
</comment>
<reference evidence="4 5" key="1">
    <citation type="submission" date="2016-10" db="EMBL/GenBank/DDBJ databases">
        <authorList>
            <person name="de Groot N.N."/>
        </authorList>
    </citation>
    <scope>NUCLEOTIDE SEQUENCE [LARGE SCALE GENOMIC DNA]</scope>
    <source>
        <strain evidence="4 5">DSM 25186</strain>
    </source>
</reference>
<dbReference type="PANTHER" id="PTHR30592:SF1">
    <property type="entry name" value="SULFUR CARRIER PROTEIN FDHD"/>
    <property type="match status" value="1"/>
</dbReference>
<dbReference type="GO" id="GO:0016783">
    <property type="term" value="F:sulfurtransferase activity"/>
    <property type="evidence" value="ECO:0007669"/>
    <property type="project" value="InterPro"/>
</dbReference>
<comment type="function">
    <text evidence="3">Required for formate dehydrogenase (FDH) activity. Acts as a sulfur carrier protein that transfers sulfur from IscS to the molybdenum cofactor prior to its insertion into FDH.</text>
</comment>
<dbReference type="InterPro" id="IPR016193">
    <property type="entry name" value="Cytidine_deaminase-like"/>
</dbReference>
<dbReference type="RefSeq" id="WP_089687518.1">
    <property type="nucleotide sequence ID" value="NZ_FNFO01000013.1"/>
</dbReference>
<dbReference type="NCBIfam" id="NF001943">
    <property type="entry name" value="PRK00724.1-2"/>
    <property type="match status" value="1"/>
</dbReference>
<evidence type="ECO:0000256" key="2">
    <source>
        <dbReference type="ARBA" id="ARBA00023150"/>
    </source>
</evidence>
<dbReference type="OrthoDB" id="9782042at2"/>
<dbReference type="SUPFAM" id="SSF53927">
    <property type="entry name" value="Cytidine deaminase-like"/>
    <property type="match status" value="1"/>
</dbReference>
<dbReference type="HAMAP" id="MF_00187">
    <property type="entry name" value="FdhD"/>
    <property type="match status" value="1"/>
</dbReference>
<feature type="active site" description="Cysteine persulfide intermediate" evidence="3">
    <location>
        <position position="121"/>
    </location>
</feature>
<dbReference type="PIRSF" id="PIRSF015626">
    <property type="entry name" value="FdhD"/>
    <property type="match status" value="1"/>
</dbReference>
<dbReference type="PANTHER" id="PTHR30592">
    <property type="entry name" value="FORMATE DEHYDROGENASE"/>
    <property type="match status" value="1"/>
</dbReference>
<dbReference type="NCBIfam" id="TIGR00129">
    <property type="entry name" value="fdhD_narQ"/>
    <property type="match status" value="1"/>
</dbReference>
<evidence type="ECO:0000313" key="4">
    <source>
        <dbReference type="EMBL" id="SDM41678.1"/>
    </source>
</evidence>
<gene>
    <name evidence="3" type="primary">fdhD</name>
    <name evidence="4" type="ORF">SAMN05421823_11363</name>
</gene>
<evidence type="ECO:0000256" key="1">
    <source>
        <dbReference type="ARBA" id="ARBA00022490"/>
    </source>
</evidence>
<comment type="similarity">
    <text evidence="3">Belongs to the FdhD family.</text>
</comment>
<dbReference type="InterPro" id="IPR003786">
    <property type="entry name" value="FdhD"/>
</dbReference>
<keyword evidence="5" id="KW-1185">Reference proteome</keyword>
<dbReference type="EMBL" id="FNFO01000013">
    <property type="protein sequence ID" value="SDM41678.1"/>
    <property type="molecule type" value="Genomic_DNA"/>
</dbReference>
<dbReference type="Pfam" id="PF02634">
    <property type="entry name" value="FdhD-NarQ"/>
    <property type="match status" value="1"/>
</dbReference>
<accession>A0A1G9T230</accession>
<sequence>MTTSVHPTPILRIGTHPSEEVDLLAVEEPLEIRLGHGPWEDRQQHRLSVTMRTPGHDFELALGFLFAEDIIQTYDQVHSLRYCTQVQHPEERDNVVRVELAPSVVLDLARLQRHFYTSSSCGVCGKASIEALAVACPRPLPTDFSVAEEAIHRAPALLRRAQLVFEHTGGLHAAGLFDSAGTLLRWREDVGRHNALDKLIGSYVAENQQPLRTSFVLLSGRVSFELVQKAIRAGIPLVAAVGAPSSLAVALARQYGLTLLGFVRDQRFNVYTGEARVVLRETVA</sequence>
<keyword evidence="1 3" id="KW-0963">Cytoplasm</keyword>
<proteinExistence type="inferred from homology"/>
<dbReference type="GO" id="GO:0097163">
    <property type="term" value="F:sulfur carrier activity"/>
    <property type="evidence" value="ECO:0007669"/>
    <property type="project" value="UniProtKB-UniRule"/>
</dbReference>
<dbReference type="Gene3D" id="3.10.20.10">
    <property type="match status" value="1"/>
</dbReference>
<organism evidence="4 5">
    <name type="scientific">Catalinimonas alkaloidigena</name>
    <dbReference type="NCBI Taxonomy" id="1075417"/>
    <lineage>
        <taxon>Bacteria</taxon>
        <taxon>Pseudomonadati</taxon>
        <taxon>Bacteroidota</taxon>
        <taxon>Cytophagia</taxon>
        <taxon>Cytophagales</taxon>
        <taxon>Catalimonadaceae</taxon>
        <taxon>Catalinimonas</taxon>
    </lineage>
</organism>
<dbReference type="GO" id="GO:0006777">
    <property type="term" value="P:Mo-molybdopterin cofactor biosynthetic process"/>
    <property type="evidence" value="ECO:0007669"/>
    <property type="project" value="UniProtKB-UniRule"/>
</dbReference>
<dbReference type="STRING" id="1075417.SAMN05421823_11363"/>
<evidence type="ECO:0000313" key="5">
    <source>
        <dbReference type="Proteomes" id="UP000198510"/>
    </source>
</evidence>
<dbReference type="GO" id="GO:0005737">
    <property type="term" value="C:cytoplasm"/>
    <property type="evidence" value="ECO:0007669"/>
    <property type="project" value="UniProtKB-SubCell"/>
</dbReference>
<dbReference type="Proteomes" id="UP000198510">
    <property type="component" value="Unassembled WGS sequence"/>
</dbReference>
<keyword evidence="2 3" id="KW-0501">Molybdenum cofactor biosynthesis</keyword>
<evidence type="ECO:0000256" key="3">
    <source>
        <dbReference type="HAMAP-Rule" id="MF_00187"/>
    </source>
</evidence>
<dbReference type="AlphaFoldDB" id="A0A1G9T230"/>